<reference evidence="3" key="1">
    <citation type="submission" date="2017-06" db="EMBL/GenBank/DDBJ databases">
        <authorList>
            <person name="Varghese N."/>
            <person name="Submissions S."/>
        </authorList>
    </citation>
    <scope>NUCLEOTIDE SEQUENCE [LARGE SCALE GENOMIC DNA]</scope>
    <source>
        <strain evidence="3">DSM 22348</strain>
    </source>
</reference>
<evidence type="ECO:0000313" key="2">
    <source>
        <dbReference type="EMBL" id="SNR92779.1"/>
    </source>
</evidence>
<dbReference type="InterPro" id="IPR009091">
    <property type="entry name" value="RCC1/BLIP-II"/>
</dbReference>
<evidence type="ECO:0000256" key="1">
    <source>
        <dbReference type="SAM" id="MobiDB-lite"/>
    </source>
</evidence>
<gene>
    <name evidence="2" type="ORF">SAMN05444352_101331</name>
</gene>
<evidence type="ECO:0000313" key="3">
    <source>
        <dbReference type="Proteomes" id="UP000198407"/>
    </source>
</evidence>
<name>A0A239AB59_9PSED</name>
<dbReference type="STRING" id="1215104.GCA_000730585_04183"/>
<dbReference type="Gene3D" id="2.130.10.30">
    <property type="entry name" value="Regulator of chromosome condensation 1/beta-lactamase-inhibitor protein II"/>
    <property type="match status" value="2"/>
</dbReference>
<proteinExistence type="predicted"/>
<protein>
    <submittedName>
        <fullName evidence="2">Alpha-tubulin suppressor</fullName>
    </submittedName>
</protein>
<dbReference type="EMBL" id="FZOL01000001">
    <property type="protein sequence ID" value="SNR92779.1"/>
    <property type="molecule type" value="Genomic_DNA"/>
</dbReference>
<keyword evidence="3" id="KW-1185">Reference proteome</keyword>
<dbReference type="SUPFAM" id="SSF50985">
    <property type="entry name" value="RCC1/BLIP-II"/>
    <property type="match status" value="2"/>
</dbReference>
<dbReference type="RefSeq" id="WP_141137232.1">
    <property type="nucleotide sequence ID" value="NZ_FZOL01000001.1"/>
</dbReference>
<feature type="region of interest" description="Disordered" evidence="1">
    <location>
        <begin position="158"/>
        <end position="182"/>
    </location>
</feature>
<dbReference type="Proteomes" id="UP000198407">
    <property type="component" value="Unassembled WGS sequence"/>
</dbReference>
<accession>A0A239AB59</accession>
<organism evidence="2 3">
    <name type="scientific">Pseudomonas japonica</name>
    <dbReference type="NCBI Taxonomy" id="256466"/>
    <lineage>
        <taxon>Bacteria</taxon>
        <taxon>Pseudomonadati</taxon>
        <taxon>Pseudomonadota</taxon>
        <taxon>Gammaproteobacteria</taxon>
        <taxon>Pseudomonadales</taxon>
        <taxon>Pseudomonadaceae</taxon>
        <taxon>Pseudomonas</taxon>
    </lineage>
</organism>
<dbReference type="OrthoDB" id="6461088at2"/>
<sequence>MASSQHPTDPSVLTIRLRQYNEDARAFLAATPSRRDSNVQSLDPVNIPNLIRPVQTEGAFGGVNEAMLTSNVSGLLVIIQAYQNMAENDWIKVFWGDDSLPVTSGLVGQGDVGENFPIFVPSDRVPEGLHDLYCTVTREGGGNGGESEPLGILVRTEKPGGIDPEPDAPGHQNLLPPEPDLPPGGIVDEEAAKNGIAVTIPGYPNMRVYDVITLSWGGVFLQHEVTQTEAGNGSVVILVTEETILEAGDSDELILTYRVHDEVQNQSSDWSMRRIIEVEVGEGLFHAPNILNPDEEADPYDVIDLDKLGENDLQVEVYAANEGDLQIDDVISLKWVGTSGQGESVTVEPPPKTVTRIPMRLLFDIPNADVRNLAQGRGVASFRVAREGSPEGVSKRDFVTFLGTEKGLPKPYTEDSVNGVLDPTLAQTIVTVPGEALGAGDVVFLTWLGTRSNGSAVLHEDSLGVSGSGAGKPMHFTVDGAKFIAPLNGGRVTISYRLAKFQGPTLNSESELLQVGEAQFELPAPSTRPPVDSGVLDPEALPGYLEIVISPYPGMRDGQTVRMIWSASSGDGLTDYMPISPPMEGKEVVFRLESSKVEEYLGQDIELSYRVESPGDPDRISAVTFFSVGASAGDLPLPIVVEAVNDILNPADALDGATVRIPVEAELLNGDEVEVSWQGDKAGGVTKVNRWVLPEHVGKPFDLTVDYKFVEANAEGTVVVTYQVFRQAGGAPVSGAVTLSVQRAVLPLPSILQAEGDQLNPDDVLDGATVRISAAAQLKADDTVTVIVTSTVAGGSTSIPYPVPPGGDGQPVQVTIPYTVINASEGVDFDLAYEIQRKGGGPVESSGSVTYYVNREVGSGPLRVMGARYNANTYRASSAPRMISAFHDTTLRPLLAEWRYEDEDHWTARTHWFDNKPWLKLYVRSDSQTVEVRPCNVVGTGIDTTANGDAAFACMRDEVRVGAEDEVDMRAWGNPAFGGDLSATQITIKNVVEITASSNGCVARLRDGYATRWGGAPNLDINGDFTLIRCNALAFVGQLSDGSLHAWGPTTHGVPVTDAVKAHKDYVDVTGAALAFAARRATGHVVAWGDPAMGGEMKEGQEALGNIKQVAGNYGAFAALRDAGGSKTVIAWGHESYGGNAEKVAGLTNVKALGGATAQAFSVLLDDGGLQAWGADSHGGNPDSDITAIKDYVEITSTWHAMCARRANGHVVAWGNPTNGGDLGDDIPTLSDIVSVVGSAWSFAALRRNGTVVAWGAPATGGDTSGVVAQLTNVRAIYANSHGFTALTSDGRVVTWGVPKGGGDSSDVQPDLTGKLTYSRVLSAEEAERLDPTAASRQRKA</sequence>